<dbReference type="AlphaFoldDB" id="A0A4Y9ZYW4"/>
<sequence>MHAILSKVFGRKKAEDKDGRKDKDARKAKRSSTSGSLLEGKFEAVPPITSPSAAHFPENQPQTSPKGKDTSTGFVLFRPKSRPASPPLPAVQKRSADVPHLSLNLPVPKEQRSRALGVVFEADPDALALLDESVIGERRLSPLETLVLVRACSQVIVERGLESLGIMHPHWYSASPDVQRKLISLYIHSLAPNSPPTTLSPNSAVSDSAFQSELAYLDGDAFGKDTAESAEWAWYTAFV</sequence>
<evidence type="ECO:0000313" key="3">
    <source>
        <dbReference type="Proteomes" id="UP000298061"/>
    </source>
</evidence>
<comment type="caution">
    <text evidence="2">The sequence shown here is derived from an EMBL/GenBank/DDBJ whole genome shotgun (WGS) entry which is preliminary data.</text>
</comment>
<feature type="region of interest" description="Disordered" evidence="1">
    <location>
        <begin position="1"/>
        <end position="95"/>
    </location>
</feature>
<evidence type="ECO:0000256" key="1">
    <source>
        <dbReference type="SAM" id="MobiDB-lite"/>
    </source>
</evidence>
<keyword evidence="3" id="KW-1185">Reference proteome</keyword>
<protein>
    <submittedName>
        <fullName evidence="2">Uncharacterized protein</fullName>
    </submittedName>
</protein>
<dbReference type="STRING" id="135208.A0A4Y9ZYW4"/>
<gene>
    <name evidence="2" type="ORF">EWM64_g4618</name>
</gene>
<evidence type="ECO:0000313" key="2">
    <source>
        <dbReference type="EMBL" id="TFY79394.1"/>
    </source>
</evidence>
<dbReference type="OrthoDB" id="3362494at2759"/>
<organism evidence="2 3">
    <name type="scientific">Hericium alpestre</name>
    <dbReference type="NCBI Taxonomy" id="135208"/>
    <lineage>
        <taxon>Eukaryota</taxon>
        <taxon>Fungi</taxon>
        <taxon>Dikarya</taxon>
        <taxon>Basidiomycota</taxon>
        <taxon>Agaricomycotina</taxon>
        <taxon>Agaricomycetes</taxon>
        <taxon>Russulales</taxon>
        <taxon>Hericiaceae</taxon>
        <taxon>Hericium</taxon>
    </lineage>
</organism>
<dbReference type="EMBL" id="SFCI01000510">
    <property type="protein sequence ID" value="TFY79394.1"/>
    <property type="molecule type" value="Genomic_DNA"/>
</dbReference>
<name>A0A4Y9ZYW4_9AGAM</name>
<feature type="compositionally biased region" description="Basic and acidic residues" evidence="1">
    <location>
        <begin position="12"/>
        <end position="25"/>
    </location>
</feature>
<accession>A0A4Y9ZYW4</accession>
<proteinExistence type="predicted"/>
<feature type="compositionally biased region" description="Polar residues" evidence="1">
    <location>
        <begin position="59"/>
        <end position="73"/>
    </location>
</feature>
<dbReference type="Proteomes" id="UP000298061">
    <property type="component" value="Unassembled WGS sequence"/>
</dbReference>
<reference evidence="2 3" key="1">
    <citation type="submission" date="2019-02" db="EMBL/GenBank/DDBJ databases">
        <title>Genome sequencing of the rare red list fungi Hericium alpestre (H. flagellum).</title>
        <authorList>
            <person name="Buettner E."/>
            <person name="Kellner H."/>
        </authorList>
    </citation>
    <scope>NUCLEOTIDE SEQUENCE [LARGE SCALE GENOMIC DNA]</scope>
    <source>
        <strain evidence="2 3">DSM 108284</strain>
    </source>
</reference>
<feature type="non-terminal residue" evidence="2">
    <location>
        <position position="239"/>
    </location>
</feature>